<feature type="transmembrane region" description="Helical" evidence="6">
    <location>
        <begin position="147"/>
        <end position="165"/>
    </location>
</feature>
<keyword evidence="2" id="KW-1003">Cell membrane</keyword>
<sequence>MEKESNVIASNVLTQIIGRVIVLALSLISIKLVTNYLGPGGTGYYNTVITYLSFFITIADFGLFSVGVREISKNPAKTREILGNIFTVRIISAILAVAIAYLIVAFTDYPPEIKRGVLVAAVFPIFNLAASIYDMYFQYRLEMKKAAIAEVISRVISVAAVYFAIIFNLGFYFVLASVSIGAAVNFLIKYFYAANRVRIRLLYEPQIIRWILQLSVPLGIVFIVNNFYFKVDTLILFYFKGADQVGIYSVAYKVLETTVFAAAFLAYSLKPLLSVSVEKDKEKASRAITKGLTFLFFMSLSIAIVSIPFSKEIIVFLSNSSFIGGAPVLIILSIASIFIYLNILFGEIMIAKDMRKYLIWISVIVLSFNIATNIIFIPKYSYLAAASTTLASEVLLLILGYTFVSRELPVRMDFFRAAKLLSSAFLAIILALLLKAIGLYFVISILLSLGFYLLSAYALDAVPKNMVNDYLISIKNKWAK</sequence>
<gene>
    <name evidence="7" type="ORF">AUJ40_02075</name>
</gene>
<comment type="caution">
    <text evidence="7">The sequence shown here is derived from an EMBL/GenBank/DDBJ whole genome shotgun (WGS) entry which is preliminary data.</text>
</comment>
<evidence type="ECO:0000256" key="1">
    <source>
        <dbReference type="ARBA" id="ARBA00004651"/>
    </source>
</evidence>
<evidence type="ECO:0000313" key="7">
    <source>
        <dbReference type="EMBL" id="OIN89367.1"/>
    </source>
</evidence>
<feature type="transmembrane region" description="Helical" evidence="6">
    <location>
        <begin position="81"/>
        <end position="104"/>
    </location>
</feature>
<accession>A0A1J4RR31</accession>
<dbReference type="Proteomes" id="UP000182753">
    <property type="component" value="Unassembled WGS sequence"/>
</dbReference>
<evidence type="ECO:0000256" key="4">
    <source>
        <dbReference type="ARBA" id="ARBA00022989"/>
    </source>
</evidence>
<evidence type="ECO:0000313" key="8">
    <source>
        <dbReference type="Proteomes" id="UP000182753"/>
    </source>
</evidence>
<dbReference type="InterPro" id="IPR050833">
    <property type="entry name" value="Poly_Biosynth_Transport"/>
</dbReference>
<comment type="subcellular location">
    <subcellularLocation>
        <location evidence="1">Cell membrane</location>
        <topology evidence="1">Multi-pass membrane protein</topology>
    </subcellularLocation>
</comment>
<dbReference type="PANTHER" id="PTHR30250">
    <property type="entry name" value="PST FAMILY PREDICTED COLANIC ACID TRANSPORTER"/>
    <property type="match status" value="1"/>
</dbReference>
<protein>
    <submittedName>
        <fullName evidence="7">Uncharacterized protein</fullName>
    </submittedName>
</protein>
<reference evidence="7 8" key="1">
    <citation type="journal article" date="2016" name="Environ. Microbiol.">
        <title>Genomic resolution of a cold subsurface aquifer community provides metabolic insights for novel microbes adapted to high CO concentrations.</title>
        <authorList>
            <person name="Probst A.J."/>
            <person name="Castelle C.J."/>
            <person name="Singh A."/>
            <person name="Brown C.T."/>
            <person name="Anantharaman K."/>
            <person name="Sharon I."/>
            <person name="Hug L.A."/>
            <person name="Burstein D."/>
            <person name="Emerson J.B."/>
            <person name="Thomas B.C."/>
            <person name="Banfield J.F."/>
        </authorList>
    </citation>
    <scope>NUCLEOTIDE SEQUENCE [LARGE SCALE GENOMIC DNA]</scope>
    <source>
        <strain evidence="7">CG1_02_42_45</strain>
    </source>
</reference>
<feature type="transmembrane region" description="Helical" evidence="6">
    <location>
        <begin position="249"/>
        <end position="270"/>
    </location>
</feature>
<dbReference type="InterPro" id="IPR002797">
    <property type="entry name" value="Polysacc_synth"/>
</dbReference>
<evidence type="ECO:0000256" key="2">
    <source>
        <dbReference type="ARBA" id="ARBA00022475"/>
    </source>
</evidence>
<keyword evidence="5 6" id="KW-0472">Membrane</keyword>
<dbReference type="PANTHER" id="PTHR30250:SF11">
    <property type="entry name" value="O-ANTIGEN TRANSPORTER-RELATED"/>
    <property type="match status" value="1"/>
</dbReference>
<feature type="transmembrane region" description="Helical" evidence="6">
    <location>
        <begin position="322"/>
        <end position="345"/>
    </location>
</feature>
<feature type="transmembrane region" description="Helical" evidence="6">
    <location>
        <begin position="207"/>
        <end position="229"/>
    </location>
</feature>
<organism evidence="7 8">
    <name type="scientific">Candidatus Berkelbacteria bacterium CG1_02_42_45</name>
    <dbReference type="NCBI Taxonomy" id="1805036"/>
    <lineage>
        <taxon>Bacteria</taxon>
        <taxon>Candidatus Berkelbacteria</taxon>
    </lineage>
</organism>
<dbReference type="CDD" id="cd13128">
    <property type="entry name" value="MATE_Wzx_like"/>
    <property type="match status" value="1"/>
</dbReference>
<evidence type="ECO:0000256" key="3">
    <source>
        <dbReference type="ARBA" id="ARBA00022692"/>
    </source>
</evidence>
<dbReference type="GO" id="GO:0005886">
    <property type="term" value="C:plasma membrane"/>
    <property type="evidence" value="ECO:0007669"/>
    <property type="project" value="UniProtKB-SubCell"/>
</dbReference>
<dbReference type="AlphaFoldDB" id="A0A1J4RR31"/>
<feature type="transmembrane region" description="Helical" evidence="6">
    <location>
        <begin position="48"/>
        <end position="69"/>
    </location>
</feature>
<dbReference type="Pfam" id="PF01943">
    <property type="entry name" value="Polysacc_synt"/>
    <property type="match status" value="1"/>
</dbReference>
<keyword evidence="3 6" id="KW-0812">Transmembrane</keyword>
<evidence type="ECO:0000256" key="6">
    <source>
        <dbReference type="SAM" id="Phobius"/>
    </source>
</evidence>
<keyword evidence="4 6" id="KW-1133">Transmembrane helix</keyword>
<feature type="transmembrane region" description="Helical" evidence="6">
    <location>
        <begin position="382"/>
        <end position="404"/>
    </location>
</feature>
<feature type="transmembrane region" description="Helical" evidence="6">
    <location>
        <begin position="171"/>
        <end position="195"/>
    </location>
</feature>
<dbReference type="EMBL" id="MNUJ01000043">
    <property type="protein sequence ID" value="OIN89367.1"/>
    <property type="molecule type" value="Genomic_DNA"/>
</dbReference>
<feature type="transmembrane region" description="Helical" evidence="6">
    <location>
        <begin position="291"/>
        <end position="310"/>
    </location>
</feature>
<feature type="transmembrane region" description="Helical" evidence="6">
    <location>
        <begin position="116"/>
        <end position="135"/>
    </location>
</feature>
<proteinExistence type="predicted"/>
<name>A0A1J4RR31_9BACT</name>
<evidence type="ECO:0000256" key="5">
    <source>
        <dbReference type="ARBA" id="ARBA00023136"/>
    </source>
</evidence>
<feature type="transmembrane region" description="Helical" evidence="6">
    <location>
        <begin position="357"/>
        <end position="376"/>
    </location>
</feature>
<feature type="transmembrane region" description="Helical" evidence="6">
    <location>
        <begin position="7"/>
        <end position="28"/>
    </location>
</feature>